<dbReference type="InterPro" id="IPR018389">
    <property type="entry name" value="DctP_fam"/>
</dbReference>
<sequence>MFKSKKRNFLVSAVLSLSLILAACGGDDDGTTDDGNGDVNGDTTGEDTTETDEGADEAKSPEYHWDFVTEEYQGQVQYEYAAEFARRMAEKSDGRVDITVYEFGGLGDEVDQVEQLQLGFTEFGIVSPGFTGTMVEEAQLFALHFLFPDDVALTQEILDSSEALNVHLREKYEEHNMTPLAYFTEGPMQWTSNGLPLTTPDDFDGFKMRIQQSPLISQSYEVYGADPTPMSWGELYTSLDQGVVDGQENPIFFIEDAGFHEVQDYMTISNHNNYVAMTVVNTDFYNGLPEDIQGMIDETVAELRDWVFDLQDQMNSDLLTAMEESEEHPTEIYNLTEDERQAFRDLAMPVRDFFRENYGDDAGRILDLLEEEIEAARN</sequence>
<feature type="region of interest" description="Disordered" evidence="1">
    <location>
        <begin position="28"/>
        <end position="61"/>
    </location>
</feature>
<dbReference type="InterPro" id="IPR004682">
    <property type="entry name" value="TRAP_DctP"/>
</dbReference>
<dbReference type="NCBIfam" id="TIGR00787">
    <property type="entry name" value="dctP"/>
    <property type="match status" value="1"/>
</dbReference>
<dbReference type="NCBIfam" id="NF037995">
    <property type="entry name" value="TRAP_S1"/>
    <property type="match status" value="1"/>
</dbReference>
<name>A0ABS6JGQ4_9BACI</name>
<gene>
    <name evidence="3" type="ORF">KS419_12565</name>
</gene>
<organism evidence="3 4">
    <name type="scientific">Evansella tamaricis</name>
    <dbReference type="NCBI Taxonomy" id="2069301"/>
    <lineage>
        <taxon>Bacteria</taxon>
        <taxon>Bacillati</taxon>
        <taxon>Bacillota</taxon>
        <taxon>Bacilli</taxon>
        <taxon>Bacillales</taxon>
        <taxon>Bacillaceae</taxon>
        <taxon>Evansella</taxon>
    </lineage>
</organism>
<keyword evidence="2" id="KW-0732">Signal</keyword>
<dbReference type="PANTHER" id="PTHR33376:SF7">
    <property type="entry name" value="C4-DICARBOXYLATE-BINDING PROTEIN DCTB"/>
    <property type="match status" value="1"/>
</dbReference>
<proteinExistence type="predicted"/>
<reference evidence="3 4" key="1">
    <citation type="submission" date="2021-06" db="EMBL/GenBank/DDBJ databases">
        <title>Bacillus sp. RD4P76, an endophyte from a halophyte.</title>
        <authorList>
            <person name="Sun J.-Q."/>
        </authorList>
    </citation>
    <scope>NUCLEOTIDE SEQUENCE [LARGE SCALE GENOMIC DNA]</scope>
    <source>
        <strain evidence="3 4">CGMCC 1.15917</strain>
    </source>
</reference>
<evidence type="ECO:0000313" key="3">
    <source>
        <dbReference type="EMBL" id="MBU9712575.1"/>
    </source>
</evidence>
<dbReference type="PANTHER" id="PTHR33376">
    <property type="match status" value="1"/>
</dbReference>
<accession>A0ABS6JGQ4</accession>
<dbReference type="Proteomes" id="UP000784880">
    <property type="component" value="Unassembled WGS sequence"/>
</dbReference>
<feature type="compositionally biased region" description="Acidic residues" evidence="1">
    <location>
        <begin position="44"/>
        <end position="55"/>
    </location>
</feature>
<dbReference type="RefSeq" id="WP_217066753.1">
    <property type="nucleotide sequence ID" value="NZ_JAHQCS010000103.1"/>
</dbReference>
<dbReference type="EMBL" id="JAHQCS010000103">
    <property type="protein sequence ID" value="MBU9712575.1"/>
    <property type="molecule type" value="Genomic_DNA"/>
</dbReference>
<keyword evidence="4" id="KW-1185">Reference proteome</keyword>
<evidence type="ECO:0000256" key="1">
    <source>
        <dbReference type="SAM" id="MobiDB-lite"/>
    </source>
</evidence>
<evidence type="ECO:0000256" key="2">
    <source>
        <dbReference type="SAM" id="SignalP"/>
    </source>
</evidence>
<protein>
    <submittedName>
        <fullName evidence="3">DctP family TRAP transporter solute-binding subunit</fullName>
    </submittedName>
</protein>
<evidence type="ECO:0000313" key="4">
    <source>
        <dbReference type="Proteomes" id="UP000784880"/>
    </source>
</evidence>
<comment type="caution">
    <text evidence="3">The sequence shown here is derived from an EMBL/GenBank/DDBJ whole genome shotgun (WGS) entry which is preliminary data.</text>
</comment>
<dbReference type="Pfam" id="PF03480">
    <property type="entry name" value="DctP"/>
    <property type="match status" value="1"/>
</dbReference>
<dbReference type="PROSITE" id="PS51257">
    <property type="entry name" value="PROKAR_LIPOPROTEIN"/>
    <property type="match status" value="1"/>
</dbReference>
<feature type="signal peptide" evidence="2">
    <location>
        <begin position="1"/>
        <end position="23"/>
    </location>
</feature>
<feature type="chain" id="PRO_5046504087" evidence="2">
    <location>
        <begin position="24"/>
        <end position="378"/>
    </location>
</feature>